<dbReference type="Pfam" id="PF00072">
    <property type="entry name" value="Response_reg"/>
    <property type="match status" value="1"/>
</dbReference>
<feature type="domain" description="Response regulatory" evidence="6">
    <location>
        <begin position="3"/>
        <end position="120"/>
    </location>
</feature>
<dbReference type="GO" id="GO:0043565">
    <property type="term" value="F:sequence-specific DNA binding"/>
    <property type="evidence" value="ECO:0007669"/>
    <property type="project" value="InterPro"/>
</dbReference>
<keyword evidence="1" id="KW-0805">Transcription regulation</keyword>
<dbReference type="GO" id="GO:0000160">
    <property type="term" value="P:phosphorelay signal transduction system"/>
    <property type="evidence" value="ECO:0007669"/>
    <property type="project" value="InterPro"/>
</dbReference>
<dbReference type="GO" id="GO:0003700">
    <property type="term" value="F:DNA-binding transcription factor activity"/>
    <property type="evidence" value="ECO:0007669"/>
    <property type="project" value="InterPro"/>
</dbReference>
<dbReference type="SUPFAM" id="SSF46689">
    <property type="entry name" value="Homeodomain-like"/>
    <property type="match status" value="2"/>
</dbReference>
<evidence type="ECO:0000256" key="2">
    <source>
        <dbReference type="ARBA" id="ARBA00023125"/>
    </source>
</evidence>
<dbReference type="InterPro" id="IPR009057">
    <property type="entry name" value="Homeodomain-like_sf"/>
</dbReference>
<dbReference type="AlphaFoldDB" id="A0A0U1NUW5"/>
<feature type="modified residue" description="4-aspartylphosphate" evidence="4">
    <location>
        <position position="55"/>
    </location>
</feature>
<dbReference type="RefSeq" id="WP_090633394.1">
    <property type="nucleotide sequence ID" value="NZ_CVRB01000002.1"/>
</dbReference>
<dbReference type="InterPro" id="IPR001789">
    <property type="entry name" value="Sig_transdc_resp-reg_receiver"/>
</dbReference>
<dbReference type="SMART" id="SM00342">
    <property type="entry name" value="HTH_ARAC"/>
    <property type="match status" value="1"/>
</dbReference>
<dbReference type="Proteomes" id="UP000199087">
    <property type="component" value="Unassembled WGS sequence"/>
</dbReference>
<dbReference type="CDD" id="cd17536">
    <property type="entry name" value="REC_YesN-like"/>
    <property type="match status" value="1"/>
</dbReference>
<accession>A0A0U1NUW5</accession>
<evidence type="ECO:0000313" key="7">
    <source>
        <dbReference type="EMBL" id="CRK81830.1"/>
    </source>
</evidence>
<dbReference type="SMART" id="SM00448">
    <property type="entry name" value="REC"/>
    <property type="match status" value="1"/>
</dbReference>
<evidence type="ECO:0000259" key="5">
    <source>
        <dbReference type="PROSITE" id="PS01124"/>
    </source>
</evidence>
<proteinExistence type="predicted"/>
<dbReference type="InterPro" id="IPR018060">
    <property type="entry name" value="HTH_AraC"/>
</dbReference>
<name>A0A0U1NUW5_9BACI</name>
<dbReference type="STRING" id="1499688.BN000_01745"/>
<dbReference type="PROSITE" id="PS01124">
    <property type="entry name" value="HTH_ARAC_FAMILY_2"/>
    <property type="match status" value="1"/>
</dbReference>
<dbReference type="Pfam" id="PF12833">
    <property type="entry name" value="HTH_18"/>
    <property type="match status" value="1"/>
</dbReference>
<dbReference type="SUPFAM" id="SSF52172">
    <property type="entry name" value="CheY-like"/>
    <property type="match status" value="1"/>
</dbReference>
<evidence type="ECO:0000256" key="1">
    <source>
        <dbReference type="ARBA" id="ARBA00023015"/>
    </source>
</evidence>
<evidence type="ECO:0000259" key="6">
    <source>
        <dbReference type="PROSITE" id="PS50110"/>
    </source>
</evidence>
<evidence type="ECO:0000256" key="3">
    <source>
        <dbReference type="ARBA" id="ARBA00023163"/>
    </source>
</evidence>
<dbReference type="Gene3D" id="3.40.50.2300">
    <property type="match status" value="1"/>
</dbReference>
<dbReference type="EMBL" id="CVRB01000002">
    <property type="protein sequence ID" value="CRK81830.1"/>
    <property type="molecule type" value="Genomic_DNA"/>
</dbReference>
<feature type="domain" description="HTH araC/xylS-type" evidence="5">
    <location>
        <begin position="150"/>
        <end position="248"/>
    </location>
</feature>
<evidence type="ECO:0000313" key="8">
    <source>
        <dbReference type="Proteomes" id="UP000199087"/>
    </source>
</evidence>
<keyword evidence="8" id="KW-1185">Reference proteome</keyword>
<sequence>MNVVLIVEDEMLEREFLTMVVRDELHPEDMLLSCESGVEAVKLAKQYRPNIIFMDLMISEMDGLNAIQEIRKFLPNSCITILTAYSDFSFAQKAISLQVFEYLLKPIKPNHLKEIFGKMLKSVSNGHVLVEEKPEVVSMNSKDDRHYFIEESIKYIEENYREKLTLEMVASKVFVNPKYFSHVFKKEMGIAFTDYIIQLRIQYACRLLETTNYQAYRISYECGFADPSYFNRVFCAKMNMTPQTYRKYAHVLNENDSTCKISVEC</sequence>
<keyword evidence="2" id="KW-0238">DNA-binding</keyword>
<dbReference type="OrthoDB" id="9788446at2"/>
<dbReference type="PANTHER" id="PTHR43280">
    <property type="entry name" value="ARAC-FAMILY TRANSCRIPTIONAL REGULATOR"/>
    <property type="match status" value="1"/>
</dbReference>
<reference evidence="8" key="1">
    <citation type="submission" date="2015-05" db="EMBL/GenBank/DDBJ databases">
        <authorList>
            <person name="Urmite Genomes"/>
        </authorList>
    </citation>
    <scope>NUCLEOTIDE SEQUENCE [LARGE SCALE GENOMIC DNA]</scope>
    <source>
        <strain evidence="8">LF1</strain>
    </source>
</reference>
<dbReference type="Gene3D" id="1.10.10.60">
    <property type="entry name" value="Homeodomain-like"/>
    <property type="match status" value="2"/>
</dbReference>
<keyword evidence="4" id="KW-0597">Phosphoprotein</keyword>
<evidence type="ECO:0000256" key="4">
    <source>
        <dbReference type="PROSITE-ProRule" id="PRU00169"/>
    </source>
</evidence>
<dbReference type="PANTHER" id="PTHR43280:SF34">
    <property type="entry name" value="ARAC-FAMILY TRANSCRIPTIONAL REGULATOR"/>
    <property type="match status" value="1"/>
</dbReference>
<dbReference type="PROSITE" id="PS50110">
    <property type="entry name" value="RESPONSE_REGULATORY"/>
    <property type="match status" value="1"/>
</dbReference>
<gene>
    <name evidence="7" type="ORF">BN000_01745</name>
</gene>
<organism evidence="7 8">
    <name type="scientific">Neobacillus massiliamazoniensis</name>
    <dbReference type="NCBI Taxonomy" id="1499688"/>
    <lineage>
        <taxon>Bacteria</taxon>
        <taxon>Bacillati</taxon>
        <taxon>Bacillota</taxon>
        <taxon>Bacilli</taxon>
        <taxon>Bacillales</taxon>
        <taxon>Bacillaceae</taxon>
        <taxon>Neobacillus</taxon>
    </lineage>
</organism>
<dbReference type="InterPro" id="IPR011006">
    <property type="entry name" value="CheY-like_superfamily"/>
</dbReference>
<protein>
    <submittedName>
        <fullName evidence="7">Two component AraC family transcriptional regulator</fullName>
    </submittedName>
</protein>
<keyword evidence="3" id="KW-0804">Transcription</keyword>